<evidence type="ECO:0000313" key="3">
    <source>
        <dbReference type="Proteomes" id="UP000230069"/>
    </source>
</evidence>
<feature type="transmembrane region" description="Helical" evidence="1">
    <location>
        <begin position="34"/>
        <end position="51"/>
    </location>
</feature>
<proteinExistence type="predicted"/>
<protein>
    <submittedName>
        <fullName evidence="2">Uncharacterized protein</fullName>
    </submittedName>
</protein>
<name>A0A2G5C4U0_AQUCA</name>
<organism evidence="2 3">
    <name type="scientific">Aquilegia coerulea</name>
    <name type="common">Rocky mountain columbine</name>
    <dbReference type="NCBI Taxonomy" id="218851"/>
    <lineage>
        <taxon>Eukaryota</taxon>
        <taxon>Viridiplantae</taxon>
        <taxon>Streptophyta</taxon>
        <taxon>Embryophyta</taxon>
        <taxon>Tracheophyta</taxon>
        <taxon>Spermatophyta</taxon>
        <taxon>Magnoliopsida</taxon>
        <taxon>Ranunculales</taxon>
        <taxon>Ranunculaceae</taxon>
        <taxon>Thalictroideae</taxon>
        <taxon>Aquilegia</taxon>
    </lineage>
</organism>
<gene>
    <name evidence="2" type="ORF">AQUCO_09500034v1</name>
</gene>
<sequence length="79" mass="9384">MLSIAPELYRITNVAFFSTLQILCTHYKRPKSKYMHFLALNLISVVFYHMIKWLTVSRVIASLQAFMIRLIKQTEQIYT</sequence>
<keyword evidence="1" id="KW-0472">Membrane</keyword>
<dbReference type="InParanoid" id="A0A2G5C4U0"/>
<evidence type="ECO:0000313" key="2">
    <source>
        <dbReference type="EMBL" id="PIA26285.1"/>
    </source>
</evidence>
<evidence type="ECO:0000256" key="1">
    <source>
        <dbReference type="SAM" id="Phobius"/>
    </source>
</evidence>
<dbReference type="AlphaFoldDB" id="A0A2G5C4U0"/>
<dbReference type="EMBL" id="KZ305112">
    <property type="protein sequence ID" value="PIA26285.1"/>
    <property type="molecule type" value="Genomic_DNA"/>
</dbReference>
<keyword evidence="1" id="KW-1133">Transmembrane helix</keyword>
<dbReference type="Proteomes" id="UP000230069">
    <property type="component" value="Unassembled WGS sequence"/>
</dbReference>
<reference evidence="2 3" key="1">
    <citation type="submission" date="2017-09" db="EMBL/GenBank/DDBJ databases">
        <title>WGS assembly of Aquilegia coerulea Goldsmith.</title>
        <authorList>
            <person name="Hodges S."/>
            <person name="Kramer E."/>
            <person name="Nordborg M."/>
            <person name="Tomkins J."/>
            <person name="Borevitz J."/>
            <person name="Derieg N."/>
            <person name="Yan J."/>
            <person name="Mihaltcheva S."/>
            <person name="Hayes R.D."/>
            <person name="Rokhsar D."/>
        </authorList>
    </citation>
    <scope>NUCLEOTIDE SEQUENCE [LARGE SCALE GENOMIC DNA]</scope>
    <source>
        <strain evidence="3">cv. Goldsmith</strain>
    </source>
</reference>
<keyword evidence="3" id="KW-1185">Reference proteome</keyword>
<keyword evidence="1" id="KW-0812">Transmembrane</keyword>
<accession>A0A2G5C4U0</accession>